<organism evidence="1 2">
    <name type="scientific">Allacma fusca</name>
    <dbReference type="NCBI Taxonomy" id="39272"/>
    <lineage>
        <taxon>Eukaryota</taxon>
        <taxon>Metazoa</taxon>
        <taxon>Ecdysozoa</taxon>
        <taxon>Arthropoda</taxon>
        <taxon>Hexapoda</taxon>
        <taxon>Collembola</taxon>
        <taxon>Symphypleona</taxon>
        <taxon>Sminthuridae</taxon>
        <taxon>Allacma</taxon>
    </lineage>
</organism>
<dbReference type="AlphaFoldDB" id="A0A8J2LKX3"/>
<reference evidence="1" key="1">
    <citation type="submission" date="2021-06" db="EMBL/GenBank/DDBJ databases">
        <authorList>
            <person name="Hodson N. C."/>
            <person name="Mongue J. A."/>
            <person name="Jaron S. K."/>
        </authorList>
    </citation>
    <scope>NUCLEOTIDE SEQUENCE</scope>
</reference>
<accession>A0A8J2LKX3</accession>
<comment type="caution">
    <text evidence="1">The sequence shown here is derived from an EMBL/GenBank/DDBJ whole genome shotgun (WGS) entry which is preliminary data.</text>
</comment>
<dbReference type="Proteomes" id="UP000708208">
    <property type="component" value="Unassembled WGS sequence"/>
</dbReference>
<evidence type="ECO:0000313" key="1">
    <source>
        <dbReference type="EMBL" id="CAG7835059.1"/>
    </source>
</evidence>
<proteinExistence type="predicted"/>
<keyword evidence="2" id="KW-1185">Reference proteome</keyword>
<name>A0A8J2LKX3_9HEXA</name>
<sequence>MSKIDVGSKIVTLTISGKNQPDEFLLENVRTMKQIKLPSQSVNIKTLKKKWSHLENIDLQLICRNQIPNMRTPNF</sequence>
<protein>
    <submittedName>
        <fullName evidence="1">Uncharacterized protein</fullName>
    </submittedName>
</protein>
<dbReference type="EMBL" id="CAJVCH010570500">
    <property type="protein sequence ID" value="CAG7835059.1"/>
    <property type="molecule type" value="Genomic_DNA"/>
</dbReference>
<gene>
    <name evidence="1" type="ORF">AFUS01_LOCUS44485</name>
</gene>
<dbReference type="OrthoDB" id="8061887at2759"/>
<evidence type="ECO:0000313" key="2">
    <source>
        <dbReference type="Proteomes" id="UP000708208"/>
    </source>
</evidence>